<evidence type="ECO:0000256" key="4">
    <source>
        <dbReference type="ARBA" id="ARBA00022842"/>
    </source>
</evidence>
<dbReference type="NCBIfam" id="TIGR01509">
    <property type="entry name" value="HAD-SF-IA-v3"/>
    <property type="match status" value="1"/>
</dbReference>
<dbReference type="Gene3D" id="1.10.150.240">
    <property type="entry name" value="Putative phosphatase, domain 2"/>
    <property type="match status" value="1"/>
</dbReference>
<gene>
    <name evidence="5" type="ordered locus">CAP2UW1_1391</name>
</gene>
<dbReference type="SFLD" id="SFLDS00003">
    <property type="entry name" value="Haloacid_Dehalogenase"/>
    <property type="match status" value="1"/>
</dbReference>
<organism evidence="5">
    <name type="scientific">Accumulibacter regalis</name>
    <dbReference type="NCBI Taxonomy" id="522306"/>
    <lineage>
        <taxon>Bacteria</taxon>
        <taxon>Pseudomonadati</taxon>
        <taxon>Pseudomonadota</taxon>
        <taxon>Betaproteobacteria</taxon>
        <taxon>Candidatus Accumulibacter</taxon>
    </lineage>
</organism>
<evidence type="ECO:0000256" key="2">
    <source>
        <dbReference type="ARBA" id="ARBA00006171"/>
    </source>
</evidence>
<dbReference type="SFLD" id="SFLDG01135">
    <property type="entry name" value="C1.5.6:_HAD__Beta-PGM__Phospha"/>
    <property type="match status" value="1"/>
</dbReference>
<dbReference type="Pfam" id="PF00702">
    <property type="entry name" value="Hydrolase"/>
    <property type="match status" value="1"/>
</dbReference>
<dbReference type="InterPro" id="IPR023198">
    <property type="entry name" value="PGP-like_dom2"/>
</dbReference>
<dbReference type="EMBL" id="CP001715">
    <property type="protein sequence ID" value="ACV34715.1"/>
    <property type="molecule type" value="Genomic_DNA"/>
</dbReference>
<dbReference type="InterPro" id="IPR023214">
    <property type="entry name" value="HAD_sf"/>
</dbReference>
<dbReference type="PANTHER" id="PTHR46193">
    <property type="entry name" value="6-PHOSPHOGLUCONATE PHOSPHATASE"/>
    <property type="match status" value="1"/>
</dbReference>
<dbReference type="InterPro" id="IPR036412">
    <property type="entry name" value="HAD-like_sf"/>
</dbReference>
<dbReference type="CDD" id="cd07526">
    <property type="entry name" value="HAD_BPGM_like"/>
    <property type="match status" value="1"/>
</dbReference>
<dbReference type="HOGENOM" id="CLU_045011_13_2_4"/>
<dbReference type="STRING" id="522306.CAP2UW1_1391"/>
<dbReference type="GO" id="GO:0016787">
    <property type="term" value="F:hydrolase activity"/>
    <property type="evidence" value="ECO:0007669"/>
    <property type="project" value="UniProtKB-KW"/>
</dbReference>
<dbReference type="GO" id="GO:0046872">
    <property type="term" value="F:metal ion binding"/>
    <property type="evidence" value="ECO:0007669"/>
    <property type="project" value="UniProtKB-KW"/>
</dbReference>
<keyword evidence="5" id="KW-0378">Hydrolase</keyword>
<dbReference type="SUPFAM" id="SSF56784">
    <property type="entry name" value="HAD-like"/>
    <property type="match status" value="1"/>
</dbReference>
<dbReference type="InterPro" id="IPR051600">
    <property type="entry name" value="Beta-PGM-like"/>
</dbReference>
<dbReference type="InterPro" id="IPR006439">
    <property type="entry name" value="HAD-SF_hydro_IA"/>
</dbReference>
<proteinExistence type="inferred from homology"/>
<dbReference type="AlphaFoldDB" id="C7RSK2"/>
<dbReference type="SFLD" id="SFLDG01129">
    <property type="entry name" value="C1.5:_HAD__Beta-PGM__Phosphata"/>
    <property type="match status" value="1"/>
</dbReference>
<dbReference type="KEGG" id="app:CAP2UW1_1391"/>
<name>C7RSK2_ACCRE</name>
<dbReference type="eggNOG" id="COG0637">
    <property type="taxonomic scope" value="Bacteria"/>
</dbReference>
<protein>
    <submittedName>
        <fullName evidence="5">HAD-superfamily hydrolase, subfamily IA, variant 3</fullName>
    </submittedName>
</protein>
<evidence type="ECO:0000256" key="3">
    <source>
        <dbReference type="ARBA" id="ARBA00022723"/>
    </source>
</evidence>
<reference evidence="5" key="2">
    <citation type="submission" date="2009-09" db="EMBL/GenBank/DDBJ databases">
        <title>Complete sequence of chromosome of Candidatus Accumulibacter phosphatis clade IIA str. UW-1.</title>
        <authorList>
            <consortium name="US DOE Joint Genome Institute"/>
            <person name="Martin H.G."/>
            <person name="Ivanova N."/>
            <person name="Kunin V."/>
            <person name="Warnecke F."/>
            <person name="Barry K."/>
            <person name="He S."/>
            <person name="Salamov A."/>
            <person name="Szeto E."/>
            <person name="Dalin E."/>
            <person name="Pangilinan J.L."/>
            <person name="Lapidus A."/>
            <person name="Lowry S."/>
            <person name="Kyrpides N.C."/>
            <person name="McMahon K.D."/>
            <person name="Hugenholtz P."/>
        </authorList>
    </citation>
    <scope>NUCLEOTIDE SEQUENCE [LARGE SCALE GENOMIC DNA]</scope>
    <source>
        <strain evidence="5">UW-1</strain>
    </source>
</reference>
<accession>C7RSK2</accession>
<comment type="similarity">
    <text evidence="2">Belongs to the HAD-like hydrolase superfamily. CbbY/CbbZ/Gph/YieH family.</text>
</comment>
<reference evidence="5" key="1">
    <citation type="submission" date="2009-08" db="EMBL/GenBank/DDBJ databases">
        <authorList>
            <consortium name="US DOE Joint Genome Institute"/>
            <person name="Lucas S."/>
            <person name="Copeland A."/>
            <person name="Lapidus A."/>
            <person name="Glavina del Rio T."/>
            <person name="Dalin E."/>
            <person name="Tice H."/>
            <person name="Bruce D."/>
            <person name="Barry K."/>
            <person name="Pitluck S."/>
            <person name="Lowry S."/>
            <person name="Larimer F."/>
            <person name="Land M."/>
            <person name="Hauser L."/>
            <person name="Kyrpides N."/>
            <person name="Ivanova N."/>
            <person name="McMahon K.D."/>
            <person name="Hugenholtz P."/>
        </authorList>
    </citation>
    <scope>NUCLEOTIDE SEQUENCE</scope>
    <source>
        <strain evidence="5">UW-1</strain>
    </source>
</reference>
<dbReference type="Gene3D" id="3.40.50.1000">
    <property type="entry name" value="HAD superfamily/HAD-like"/>
    <property type="match status" value="1"/>
</dbReference>
<keyword evidence="3" id="KW-0479">Metal-binding</keyword>
<evidence type="ECO:0000313" key="5">
    <source>
        <dbReference type="EMBL" id="ACV34715.1"/>
    </source>
</evidence>
<comment type="cofactor">
    <cofactor evidence="1">
        <name>Mg(2+)</name>
        <dbReference type="ChEBI" id="CHEBI:18420"/>
    </cofactor>
</comment>
<evidence type="ECO:0000256" key="1">
    <source>
        <dbReference type="ARBA" id="ARBA00001946"/>
    </source>
</evidence>
<keyword evidence="4" id="KW-0460">Magnesium</keyword>
<dbReference type="PANTHER" id="PTHR46193:SF10">
    <property type="entry name" value="6-PHOSPHOGLUCONATE PHOSPHATASE"/>
    <property type="match status" value="1"/>
</dbReference>
<sequence length="224" mass="23444">MSTDVAPLLVIFDCDGVLVDSEPIASRVLAEVLTESGFPLTPAQAIERYTGISLPAVLARIESEWGRNLPKGFVAHLGERDRAAFRAELQAVAGVAEMLGELSMLRCVASSGTLGKIRGSLEITGLLPYFQPHLFSAEMVVRGKPAPDLFLLAADRMGSPPERCVVVEDSVAGVQAGCAAGMRVLGFCGGGHANPGSAASLRAAGAATVFDRMADLPALLNRQQ</sequence>